<keyword evidence="1" id="KW-0732">Signal</keyword>
<evidence type="ECO:0008006" key="4">
    <source>
        <dbReference type="Google" id="ProtNLM"/>
    </source>
</evidence>
<dbReference type="Proteomes" id="UP000739538">
    <property type="component" value="Unassembled WGS sequence"/>
</dbReference>
<feature type="chain" id="PRO_5036969889" description="DUF885 domain-containing protein" evidence="1">
    <location>
        <begin position="26"/>
        <end position="512"/>
    </location>
</feature>
<accession>A0A956NEB9</accession>
<reference evidence="2" key="1">
    <citation type="submission" date="2020-04" db="EMBL/GenBank/DDBJ databases">
        <authorList>
            <person name="Zhang T."/>
        </authorList>
    </citation>
    <scope>NUCLEOTIDE SEQUENCE</scope>
    <source>
        <strain evidence="2">HKST-UBA02</strain>
    </source>
</reference>
<comment type="caution">
    <text evidence="2">The sequence shown here is derived from an EMBL/GenBank/DDBJ whole genome shotgun (WGS) entry which is preliminary data.</text>
</comment>
<feature type="signal peptide" evidence="1">
    <location>
        <begin position="1"/>
        <end position="25"/>
    </location>
</feature>
<dbReference type="AlphaFoldDB" id="A0A956NEB9"/>
<reference evidence="2" key="2">
    <citation type="journal article" date="2021" name="Microbiome">
        <title>Successional dynamics and alternative stable states in a saline activated sludge microbial community over 9 years.</title>
        <authorList>
            <person name="Wang Y."/>
            <person name="Ye J."/>
            <person name="Ju F."/>
            <person name="Liu L."/>
            <person name="Boyd J.A."/>
            <person name="Deng Y."/>
            <person name="Parks D.H."/>
            <person name="Jiang X."/>
            <person name="Yin X."/>
            <person name="Woodcroft B.J."/>
            <person name="Tyson G.W."/>
            <person name="Hugenholtz P."/>
            <person name="Polz M.F."/>
            <person name="Zhang T."/>
        </authorList>
    </citation>
    <scope>NUCLEOTIDE SEQUENCE</scope>
    <source>
        <strain evidence="2">HKST-UBA02</strain>
    </source>
</reference>
<evidence type="ECO:0000256" key="1">
    <source>
        <dbReference type="SAM" id="SignalP"/>
    </source>
</evidence>
<gene>
    <name evidence="2" type="ORF">KDA27_10670</name>
</gene>
<name>A0A956NEB9_UNCEI</name>
<dbReference type="EMBL" id="JAGQHS010000047">
    <property type="protein sequence ID" value="MCA9756258.1"/>
    <property type="molecule type" value="Genomic_DNA"/>
</dbReference>
<sequence>MKMNWIAACGLALTTLTLVSGISQANEVDRIREKAEELAGKLQSERYSFMGEAKESNLDRVYRDFDYLLKESKNEIVAEALGAASGSEADRLHRLDSFLLHGRIYAPVASSFDNANSYRRDAAISTGEQEITLQNYEATLAGQSDRTKRRILYLASRDLRENFNVFEINLGIDLDRQSNEITGKSYADFLASTWGIDPAEVEAMCAEVLSATKDEYMSLLPTVIGDALDGMSVDDFREYDRPFLLRAMNVDGTFKSGKEVDTADKWLKDMGLGVKSAKKLRLKIDSKVGMWPEAAVFPVENSKDTRVSMVPMGGVRDYWELFGALGKANFFYNIGDDRPFEYQRIGSPLSPMVYASLFQSVLADAAWRDKYLKVEDAAAVERTVRFRQLFELRLDAAHYIFQRRLVRGENAAPTDYTAWIQENLGYAQTSSEEPNYLLSQDLHRSGLRVWSAILAAQLDEKLTAQFGEDWWSKGEAGKWLKSQWSRGFEVAPTDLGAALEIGTADPTAVVSR</sequence>
<evidence type="ECO:0000313" key="3">
    <source>
        <dbReference type="Proteomes" id="UP000739538"/>
    </source>
</evidence>
<evidence type="ECO:0000313" key="2">
    <source>
        <dbReference type="EMBL" id="MCA9756258.1"/>
    </source>
</evidence>
<organism evidence="2 3">
    <name type="scientific">Eiseniibacteriota bacterium</name>
    <dbReference type="NCBI Taxonomy" id="2212470"/>
    <lineage>
        <taxon>Bacteria</taxon>
        <taxon>Candidatus Eiseniibacteriota</taxon>
    </lineage>
</organism>
<proteinExistence type="predicted"/>
<dbReference type="SUPFAM" id="SSF55486">
    <property type="entry name" value="Metalloproteases ('zincins'), catalytic domain"/>
    <property type="match status" value="1"/>
</dbReference>
<protein>
    <recommendedName>
        <fullName evidence="4">DUF885 domain-containing protein</fullName>
    </recommendedName>
</protein>